<protein>
    <submittedName>
        <fullName evidence="2">Uncharacterized protein</fullName>
    </submittedName>
</protein>
<feature type="region of interest" description="Disordered" evidence="1">
    <location>
        <begin position="139"/>
        <end position="182"/>
    </location>
</feature>
<name>A0A178IQQ1_9BACT</name>
<reference evidence="2 4" key="1">
    <citation type="submission" date="2016-01" db="EMBL/GenBank/DDBJ databases">
        <title>High potential of lignocellulose degradation of a new Verrucomicrobia species.</title>
        <authorList>
            <person name="Wang Y."/>
            <person name="Shi Y."/>
            <person name="Qiu Z."/>
            <person name="Liu S."/>
            <person name="Yang H."/>
        </authorList>
    </citation>
    <scope>NUCLEOTIDE SEQUENCE [LARGE SCALE GENOMIC DNA]</scope>
    <source>
        <strain evidence="2 4">TSB47</strain>
    </source>
</reference>
<dbReference type="EMBL" id="LRRQ01000019">
    <property type="protein sequence ID" value="OAM91588.1"/>
    <property type="molecule type" value="Genomic_DNA"/>
</dbReference>
<evidence type="ECO:0000313" key="4">
    <source>
        <dbReference type="Proteomes" id="UP000078486"/>
    </source>
</evidence>
<comment type="caution">
    <text evidence="2">The sequence shown here is derived from an EMBL/GenBank/DDBJ whole genome shotgun (WGS) entry which is preliminary data.</text>
</comment>
<feature type="region of interest" description="Disordered" evidence="1">
    <location>
        <begin position="1"/>
        <end position="26"/>
    </location>
</feature>
<proteinExistence type="predicted"/>
<dbReference type="AlphaFoldDB" id="A0A178IQQ1"/>
<evidence type="ECO:0000313" key="2">
    <source>
        <dbReference type="EMBL" id="OAM91576.1"/>
    </source>
</evidence>
<feature type="compositionally biased region" description="Acidic residues" evidence="1">
    <location>
        <begin position="142"/>
        <end position="151"/>
    </location>
</feature>
<organism evidence="2 4">
    <name type="scientific">Termitidicoccus mucosus</name>
    <dbReference type="NCBI Taxonomy" id="1184151"/>
    <lineage>
        <taxon>Bacteria</taxon>
        <taxon>Pseudomonadati</taxon>
        <taxon>Verrucomicrobiota</taxon>
        <taxon>Opitutia</taxon>
        <taxon>Opitutales</taxon>
        <taxon>Opitutaceae</taxon>
        <taxon>Termitidicoccus</taxon>
    </lineage>
</organism>
<accession>A0A178IQQ1</accession>
<sequence length="640" mass="70885">MRGEGEPSGEVAPGAENLGGAPPTDAEYWDYKKRIWGRPKGERVLYFGETREGGVRREASREYVSAPVIDSGGHAAAGGIASGGPAGRGAWELISSDPPGEKVFKRPLNPSVERVLYYGPAYENGKWLPPAREYIRLRDAEFSDPPEEIDTGDPGTGRPARRDEVSKYGSGPALGDVFADPLEEEPDFMAKRAEPGYWRDRAERERRGRRAGIAGAPLENLPGAGSLPRVEDSRIHPRVTMPSPRAKDPPRLEYDDAPGLVSAARDSGSLKDNLFIKEPEDDGLPSIPIRADGKPDAMVRAVERTSGAPVHRATPEQLKAQGVPVWLEIAGGRWRNQWRVLNEPGIFFPFFKTRTYDDLLTAWRMADVVRRCLREELPPGRFSYKDFGTDGLTHGWFVPFSEAGERPVPRTVTIDMTKLNLLPGWTICGEFVYRDSLHSGEWPYHPDGERPAGLEDVREEPAVAVSFGPEAAARSPWADAVDDVFRPRDLHGNKIPPAYDLGKAEEKVKRWEAQAERLEAEERLRRESRGFFVPRVTGSVDLSGATSPPGVTVPEDHHWVKAVSVRRTVYGHDGEVDGWFWPFGLAMNNWYGHDKSQDMLRHAQGAPQGGRVVYDKKHGGWGYFLADPEAAAVRAAPASR</sequence>
<dbReference type="Proteomes" id="UP000078486">
    <property type="component" value="Unassembled WGS sequence"/>
</dbReference>
<dbReference type="STRING" id="1184151.AW736_02435"/>
<evidence type="ECO:0000313" key="3">
    <source>
        <dbReference type="EMBL" id="OAM91588.1"/>
    </source>
</evidence>
<feature type="region of interest" description="Disordered" evidence="1">
    <location>
        <begin position="200"/>
        <end position="252"/>
    </location>
</feature>
<evidence type="ECO:0000256" key="1">
    <source>
        <dbReference type="SAM" id="MobiDB-lite"/>
    </source>
</evidence>
<dbReference type="EMBL" id="LRRQ01000020">
    <property type="protein sequence ID" value="OAM91576.1"/>
    <property type="molecule type" value="Genomic_DNA"/>
</dbReference>
<gene>
    <name evidence="3" type="ORF">AW736_02435</name>
    <name evidence="2" type="ORF">AW736_02465</name>
</gene>
<keyword evidence="4" id="KW-1185">Reference proteome</keyword>